<accession>A0AAE5C8D9</accession>
<dbReference type="NCBIfam" id="TIGR02532">
    <property type="entry name" value="IV_pilin_GFxxxE"/>
    <property type="match status" value="1"/>
</dbReference>
<dbReference type="Proteomes" id="UP000702544">
    <property type="component" value="Unassembled WGS sequence"/>
</dbReference>
<dbReference type="Pfam" id="PF07963">
    <property type="entry name" value="N_methyl"/>
    <property type="match status" value="1"/>
</dbReference>
<protein>
    <submittedName>
        <fullName evidence="2">Type II secretion system protein</fullName>
    </submittedName>
</protein>
<proteinExistence type="predicted"/>
<dbReference type="EMBL" id="JAACAK010000036">
    <property type="protein sequence ID" value="NIR74401.1"/>
    <property type="molecule type" value="Genomic_DNA"/>
</dbReference>
<dbReference type="SUPFAM" id="SSF54523">
    <property type="entry name" value="Pili subunits"/>
    <property type="match status" value="1"/>
</dbReference>
<name>A0AAE5C8D9_9BACT</name>
<dbReference type="PRINTS" id="PR00813">
    <property type="entry name" value="BCTERIALGSPG"/>
</dbReference>
<keyword evidence="1" id="KW-0488">Methylation</keyword>
<sequence>MSRRGFTLIELLTAMVLLAVLAAISLKIVDARAQAYLAVLESDLKNLAVAQEAYYVESADRLGGARYAPNMEHIEFNPSPFVQMTMVGIETGWTARAQHKLRTDFRCAVYMGDIKAIIKPYEPAITEGVIECEPKRRGKGKGK</sequence>
<dbReference type="Gene3D" id="3.30.700.10">
    <property type="entry name" value="Glycoprotein, Type 4 Pilin"/>
    <property type="match status" value="1"/>
</dbReference>
<dbReference type="PROSITE" id="PS00409">
    <property type="entry name" value="PROKAR_NTER_METHYL"/>
    <property type="match status" value="1"/>
</dbReference>
<organism evidence="2 3">
    <name type="scientific">Candidatus Kutchimonas denitrificans</name>
    <dbReference type="NCBI Taxonomy" id="3056748"/>
    <lineage>
        <taxon>Bacteria</taxon>
        <taxon>Pseudomonadati</taxon>
        <taxon>Gemmatimonadota</taxon>
        <taxon>Gemmatimonadia</taxon>
        <taxon>Candidatus Palauibacterales</taxon>
        <taxon>Candidatus Palauibacteraceae</taxon>
        <taxon>Candidatus Kutchimonas</taxon>
    </lineage>
</organism>
<dbReference type="GO" id="GO:0015627">
    <property type="term" value="C:type II protein secretion system complex"/>
    <property type="evidence" value="ECO:0007669"/>
    <property type="project" value="InterPro"/>
</dbReference>
<dbReference type="InterPro" id="IPR045584">
    <property type="entry name" value="Pilin-like"/>
</dbReference>
<evidence type="ECO:0000313" key="2">
    <source>
        <dbReference type="EMBL" id="NIR74401.1"/>
    </source>
</evidence>
<reference evidence="2 3" key="1">
    <citation type="submission" date="2020-01" db="EMBL/GenBank/DDBJ databases">
        <title>Genomes assembled from Gulf of Kutch pelagic sediment metagenomes.</title>
        <authorList>
            <person name="Chandrashekar M."/>
            <person name="Mahajan M.S."/>
            <person name="Dave K.J."/>
            <person name="Vatsa P."/>
            <person name="Nathani N.M."/>
        </authorList>
    </citation>
    <scope>NUCLEOTIDE SEQUENCE [LARGE SCALE GENOMIC DNA]</scope>
    <source>
        <strain evidence="2">KS3-K002</strain>
    </source>
</reference>
<dbReference type="InterPro" id="IPR000983">
    <property type="entry name" value="Bac_GSPG_pilin"/>
</dbReference>
<evidence type="ECO:0000256" key="1">
    <source>
        <dbReference type="ARBA" id="ARBA00022481"/>
    </source>
</evidence>
<dbReference type="GO" id="GO:0015628">
    <property type="term" value="P:protein secretion by the type II secretion system"/>
    <property type="evidence" value="ECO:0007669"/>
    <property type="project" value="InterPro"/>
</dbReference>
<dbReference type="InterPro" id="IPR012902">
    <property type="entry name" value="N_methyl_site"/>
</dbReference>
<gene>
    <name evidence="2" type="ORF">GWO12_04715</name>
</gene>
<dbReference type="AlphaFoldDB" id="A0AAE5C8D9"/>
<evidence type="ECO:0000313" key="3">
    <source>
        <dbReference type="Proteomes" id="UP000702544"/>
    </source>
</evidence>
<comment type="caution">
    <text evidence="2">The sequence shown here is derived from an EMBL/GenBank/DDBJ whole genome shotgun (WGS) entry which is preliminary data.</text>
</comment>